<reference evidence="2 3" key="1">
    <citation type="journal article" date="2018" name="G3 (Bethesda)">
        <title>Phylogenetic and Phylogenomic Definition of Rhizopus Species.</title>
        <authorList>
            <person name="Gryganskyi A.P."/>
            <person name="Golan J."/>
            <person name="Dolatabadi S."/>
            <person name="Mondo S."/>
            <person name="Robb S."/>
            <person name="Idnurm A."/>
            <person name="Muszewska A."/>
            <person name="Steczkiewicz K."/>
            <person name="Masonjones S."/>
            <person name="Liao H.L."/>
            <person name="Gajdeczka M.T."/>
            <person name="Anike F."/>
            <person name="Vuek A."/>
            <person name="Anishchenko I.M."/>
            <person name="Voigt K."/>
            <person name="de Hoog G.S."/>
            <person name="Smith M.E."/>
            <person name="Heitman J."/>
            <person name="Vilgalys R."/>
            <person name="Stajich J.E."/>
        </authorList>
    </citation>
    <scope>NUCLEOTIDE SEQUENCE [LARGE SCALE GENOMIC DNA]</scope>
    <source>
        <strain evidence="2 3">LSU 92-RS-03</strain>
    </source>
</reference>
<sequence>MNASRNSALKSKRFNKENMQDENEKTVKNRDRNSRPMDPQNITNMATLLKARLQYAQIKMETGLSTEGLQKTEPAFISSPKQPRRPLPSEYPPYPTSSTPQSRKSRRMLLSATTNAQNVLRKRRLEKEKDQQSKQDEAAAFTILMLRSSSERSDTRLHK</sequence>
<feature type="compositionally biased region" description="Basic and acidic residues" evidence="1">
    <location>
        <begin position="125"/>
        <end position="137"/>
    </location>
</feature>
<accession>A0A367KJR4</accession>
<feature type="compositionally biased region" description="Basic and acidic residues" evidence="1">
    <location>
        <begin position="14"/>
        <end position="35"/>
    </location>
</feature>
<evidence type="ECO:0000313" key="2">
    <source>
        <dbReference type="EMBL" id="RCI02092.1"/>
    </source>
</evidence>
<dbReference type="EMBL" id="PJQM01001535">
    <property type="protein sequence ID" value="RCI02092.1"/>
    <property type="molecule type" value="Genomic_DNA"/>
</dbReference>
<keyword evidence="3" id="KW-1185">Reference proteome</keyword>
<name>A0A367KJR4_RHIST</name>
<dbReference type="Proteomes" id="UP000253551">
    <property type="component" value="Unassembled WGS sequence"/>
</dbReference>
<gene>
    <name evidence="2" type="ORF">CU098_011196</name>
</gene>
<evidence type="ECO:0000256" key="1">
    <source>
        <dbReference type="SAM" id="MobiDB-lite"/>
    </source>
</evidence>
<dbReference type="AlphaFoldDB" id="A0A367KJR4"/>
<evidence type="ECO:0000313" key="3">
    <source>
        <dbReference type="Proteomes" id="UP000253551"/>
    </source>
</evidence>
<feature type="region of interest" description="Disordered" evidence="1">
    <location>
        <begin position="1"/>
        <end position="41"/>
    </location>
</feature>
<comment type="caution">
    <text evidence="2">The sequence shown here is derived from an EMBL/GenBank/DDBJ whole genome shotgun (WGS) entry which is preliminary data.</text>
</comment>
<feature type="region of interest" description="Disordered" evidence="1">
    <location>
        <begin position="63"/>
        <end position="137"/>
    </location>
</feature>
<organism evidence="2 3">
    <name type="scientific">Rhizopus stolonifer</name>
    <name type="common">Rhizopus nigricans</name>
    <dbReference type="NCBI Taxonomy" id="4846"/>
    <lineage>
        <taxon>Eukaryota</taxon>
        <taxon>Fungi</taxon>
        <taxon>Fungi incertae sedis</taxon>
        <taxon>Mucoromycota</taxon>
        <taxon>Mucoromycotina</taxon>
        <taxon>Mucoromycetes</taxon>
        <taxon>Mucorales</taxon>
        <taxon>Mucorineae</taxon>
        <taxon>Rhizopodaceae</taxon>
        <taxon>Rhizopus</taxon>
    </lineage>
</organism>
<feature type="compositionally biased region" description="Pro residues" evidence="1">
    <location>
        <begin position="85"/>
        <end position="95"/>
    </location>
</feature>
<proteinExistence type="predicted"/>
<protein>
    <submittedName>
        <fullName evidence="2">Uncharacterized protein</fullName>
    </submittedName>
</protein>
<dbReference type="OrthoDB" id="2282041at2759"/>